<dbReference type="InterPro" id="IPR042171">
    <property type="entry name" value="Acyl-CoA_hotdog"/>
</dbReference>
<dbReference type="PANTHER" id="PTHR38110:SF1">
    <property type="entry name" value="THIOESTERASE DOMAIN-CONTAINING PROTEIN"/>
    <property type="match status" value="1"/>
</dbReference>
<dbReference type="InterPro" id="IPR029069">
    <property type="entry name" value="HotDog_dom_sf"/>
</dbReference>
<dbReference type="OrthoDB" id="5418286at2"/>
<gene>
    <name evidence="3" type="ORF">CLV63_13556</name>
</gene>
<dbReference type="InterPro" id="IPR052389">
    <property type="entry name" value="Sec_Metab_Biosynth-Assoc"/>
</dbReference>
<dbReference type="SUPFAM" id="SSF54637">
    <property type="entry name" value="Thioesterase/thiol ester dehydrase-isomerase"/>
    <property type="match status" value="2"/>
</dbReference>
<protein>
    <submittedName>
        <fullName evidence="3">Thioesterase superfamily protein</fullName>
    </submittedName>
</protein>
<evidence type="ECO:0000313" key="4">
    <source>
        <dbReference type="Proteomes" id="UP000240542"/>
    </source>
</evidence>
<reference evidence="3 4" key="1">
    <citation type="submission" date="2018-03" db="EMBL/GenBank/DDBJ databases">
        <title>Genomic Encyclopedia of Archaeal and Bacterial Type Strains, Phase II (KMG-II): from individual species to whole genera.</title>
        <authorList>
            <person name="Goeker M."/>
        </authorList>
    </citation>
    <scope>NUCLEOTIDE SEQUENCE [LARGE SCALE GENOMIC DNA]</scope>
    <source>
        <strain evidence="3 4">DSM 45312</strain>
    </source>
</reference>
<comment type="caution">
    <text evidence="3">The sequence shown here is derived from an EMBL/GenBank/DDBJ whole genome shotgun (WGS) entry which is preliminary data.</text>
</comment>
<dbReference type="Gene3D" id="2.40.160.210">
    <property type="entry name" value="Acyl-CoA thioesterase, double hotdog domain"/>
    <property type="match status" value="1"/>
</dbReference>
<feature type="domain" description="Acyl-CoA thioesterase-like N-terminal HotDog" evidence="1">
    <location>
        <begin position="28"/>
        <end position="103"/>
    </location>
</feature>
<dbReference type="RefSeq" id="WP_106586776.1">
    <property type="nucleotide sequence ID" value="NZ_PYGA01000035.1"/>
</dbReference>
<feature type="domain" description="Acyl-CoA thioesterase-like C-terminal" evidence="2">
    <location>
        <begin position="126"/>
        <end position="266"/>
    </location>
</feature>
<sequence length="268" mass="28099">MTRFDNATTVTPVGDGHYTAELDAGYLIGAAVNGGYLMAVMQRAVLAAVEHPHAVSSSFNFLRPCTAGPVEVDVEPLKAGRTVTTARVTLRSGGLPAVAGTIVAGRLEPGAVPAYAAEPPDIPALDDCRGFDPRAGKDAGMAFADRVDLLFGPRSYRMLAGTDEDPVPELLGHVAASAADGGPVADLPAFLPLAVDALPPVVSTLDAWSWAPTVELTWHLRALPEPGPLGFHARADLVGDGWFDETVDLYDTKGRLVAQSRQLARVGR</sequence>
<dbReference type="InterPro" id="IPR049449">
    <property type="entry name" value="TesB_ACOT8-like_N"/>
</dbReference>
<dbReference type="Proteomes" id="UP000240542">
    <property type="component" value="Unassembled WGS sequence"/>
</dbReference>
<keyword evidence="4" id="KW-1185">Reference proteome</keyword>
<dbReference type="InterPro" id="IPR049450">
    <property type="entry name" value="ACOT8-like_C"/>
</dbReference>
<dbReference type="PANTHER" id="PTHR38110">
    <property type="entry name" value="CHROMOSOME 23, WHOLE GENOME SHOTGUN SEQUENCE"/>
    <property type="match status" value="1"/>
</dbReference>
<dbReference type="EMBL" id="PYGA01000035">
    <property type="protein sequence ID" value="PSK86287.1"/>
    <property type="molecule type" value="Genomic_DNA"/>
</dbReference>
<proteinExistence type="predicted"/>
<evidence type="ECO:0000313" key="3">
    <source>
        <dbReference type="EMBL" id="PSK86287.1"/>
    </source>
</evidence>
<evidence type="ECO:0000259" key="1">
    <source>
        <dbReference type="Pfam" id="PF13622"/>
    </source>
</evidence>
<dbReference type="AlphaFoldDB" id="A0A2P8CMW3"/>
<accession>A0A2P8CMW3</accession>
<dbReference type="Pfam" id="PF20789">
    <property type="entry name" value="4HBT_3C"/>
    <property type="match status" value="1"/>
</dbReference>
<dbReference type="Pfam" id="PF13622">
    <property type="entry name" value="4HBT_3"/>
    <property type="match status" value="1"/>
</dbReference>
<evidence type="ECO:0000259" key="2">
    <source>
        <dbReference type="Pfam" id="PF20789"/>
    </source>
</evidence>
<name>A0A2P8CMW3_9ACTN</name>
<organism evidence="3 4">
    <name type="scientific">Murinocardiopsis flavida</name>
    <dbReference type="NCBI Taxonomy" id="645275"/>
    <lineage>
        <taxon>Bacteria</taxon>
        <taxon>Bacillati</taxon>
        <taxon>Actinomycetota</taxon>
        <taxon>Actinomycetes</taxon>
        <taxon>Streptosporangiales</taxon>
        <taxon>Nocardiopsidaceae</taxon>
        <taxon>Murinocardiopsis</taxon>
    </lineage>
</organism>